<dbReference type="EMBL" id="LT629772">
    <property type="protein sequence ID" value="SDS52846.1"/>
    <property type="molecule type" value="Genomic_DNA"/>
</dbReference>
<keyword evidence="1" id="KW-0472">Membrane</keyword>
<keyword evidence="1" id="KW-0812">Transmembrane</keyword>
<organism evidence="2 3">
    <name type="scientific">Microlunatus soli</name>
    <dbReference type="NCBI Taxonomy" id="630515"/>
    <lineage>
        <taxon>Bacteria</taxon>
        <taxon>Bacillati</taxon>
        <taxon>Actinomycetota</taxon>
        <taxon>Actinomycetes</taxon>
        <taxon>Propionibacteriales</taxon>
        <taxon>Propionibacteriaceae</taxon>
        <taxon>Microlunatus</taxon>
    </lineage>
</organism>
<dbReference type="STRING" id="630515.SAMN04489812_2181"/>
<accession>A0A1H1SYQ9</accession>
<keyword evidence="3" id="KW-1185">Reference proteome</keyword>
<gene>
    <name evidence="2" type="ORF">SAMN04489812_2181</name>
</gene>
<dbReference type="PANTHER" id="PTHR35007:SF4">
    <property type="entry name" value="CONSERVED TRANSMEMBRANE PROTEIN-RELATED"/>
    <property type="match status" value="1"/>
</dbReference>
<keyword evidence="1" id="KW-1133">Transmembrane helix</keyword>
<feature type="transmembrane region" description="Helical" evidence="1">
    <location>
        <begin position="243"/>
        <end position="262"/>
    </location>
</feature>
<evidence type="ECO:0000313" key="3">
    <source>
        <dbReference type="Proteomes" id="UP000199103"/>
    </source>
</evidence>
<evidence type="ECO:0000313" key="2">
    <source>
        <dbReference type="EMBL" id="SDS52846.1"/>
    </source>
</evidence>
<feature type="transmembrane region" description="Helical" evidence="1">
    <location>
        <begin position="46"/>
        <end position="64"/>
    </location>
</feature>
<feature type="transmembrane region" description="Helical" evidence="1">
    <location>
        <begin position="6"/>
        <end position="26"/>
    </location>
</feature>
<feature type="transmembrane region" description="Helical" evidence="1">
    <location>
        <begin position="215"/>
        <end position="231"/>
    </location>
</feature>
<evidence type="ECO:0000256" key="1">
    <source>
        <dbReference type="SAM" id="Phobius"/>
    </source>
</evidence>
<feature type="transmembrane region" description="Helical" evidence="1">
    <location>
        <begin position="70"/>
        <end position="88"/>
    </location>
</feature>
<dbReference type="PANTHER" id="PTHR35007">
    <property type="entry name" value="INTEGRAL MEMBRANE PROTEIN-RELATED"/>
    <property type="match status" value="1"/>
</dbReference>
<sequence length="273" mass="28333">MIIFTVLVAGLAAAIAVRPPLSRIVLRRLSVEASEIEPRRRRRIHAGLVVPATLAIGVPALIGLAWGRQAFWLCVPIMIMAGTGWVIIKRALRRRRAADNSREVAQACAVLAAQVRIGQPPLVALRSAAQDCPVLRPAVATADLGGDMPNGWLRQSREAGRAGLADLARAWRLSSTTGSGMAEALDDVSEALVADESLGLVIGSEAAGPRASGKVMAALPLVGVALGYLIGGDPLDFLINSGAGWACLIAGAALAAAGVLWMERVADHASGGR</sequence>
<proteinExistence type="predicted"/>
<reference evidence="2 3" key="1">
    <citation type="submission" date="2016-10" db="EMBL/GenBank/DDBJ databases">
        <authorList>
            <person name="de Groot N.N."/>
        </authorList>
    </citation>
    <scope>NUCLEOTIDE SEQUENCE [LARGE SCALE GENOMIC DNA]</scope>
    <source>
        <strain evidence="2 3">DSM 21800</strain>
    </source>
</reference>
<name>A0A1H1SYQ9_9ACTN</name>
<dbReference type="Proteomes" id="UP000199103">
    <property type="component" value="Chromosome I"/>
</dbReference>
<protein>
    <submittedName>
        <fullName evidence="2">Tight adherence protein B</fullName>
    </submittedName>
</protein>
<dbReference type="RefSeq" id="WP_091524300.1">
    <property type="nucleotide sequence ID" value="NZ_LT629772.1"/>
</dbReference>
<dbReference type="OrthoDB" id="3732900at2"/>
<dbReference type="AlphaFoldDB" id="A0A1H1SYQ9"/>